<dbReference type="RefSeq" id="WP_262598715.1">
    <property type="nucleotide sequence ID" value="NZ_CP103300.1"/>
</dbReference>
<accession>A0ABY6GUG6</accession>
<keyword evidence="2" id="KW-0328">Glycosyltransferase</keyword>
<dbReference type="EMBL" id="CP103300">
    <property type="protein sequence ID" value="UYM16420.1"/>
    <property type="molecule type" value="Genomic_DNA"/>
</dbReference>
<keyword evidence="3" id="KW-1185">Reference proteome</keyword>
<feature type="domain" description="Glycosyltransferase 2-like" evidence="1">
    <location>
        <begin position="6"/>
        <end position="128"/>
    </location>
</feature>
<protein>
    <submittedName>
        <fullName evidence="2">Glycosyltransferase</fullName>
        <ecNumber evidence="2">2.4.-.-</ecNumber>
    </submittedName>
</protein>
<dbReference type="Pfam" id="PF00535">
    <property type="entry name" value="Glycos_transf_2"/>
    <property type="match status" value="1"/>
</dbReference>
<name>A0ABY6GUG6_9GAMM</name>
<dbReference type="InterPro" id="IPR001173">
    <property type="entry name" value="Glyco_trans_2-like"/>
</dbReference>
<dbReference type="SUPFAM" id="SSF53448">
    <property type="entry name" value="Nucleotide-diphospho-sugar transferases"/>
    <property type="match status" value="1"/>
</dbReference>
<dbReference type="EC" id="2.4.-.-" evidence="2"/>
<evidence type="ECO:0000313" key="2">
    <source>
        <dbReference type="EMBL" id="UYM16420.1"/>
    </source>
</evidence>
<dbReference type="GO" id="GO:0016757">
    <property type="term" value="F:glycosyltransferase activity"/>
    <property type="evidence" value="ECO:0007669"/>
    <property type="project" value="UniProtKB-KW"/>
</dbReference>
<organism evidence="2 3">
    <name type="scientific">Endozoicomonas euniceicola</name>
    <dbReference type="NCBI Taxonomy" id="1234143"/>
    <lineage>
        <taxon>Bacteria</taxon>
        <taxon>Pseudomonadati</taxon>
        <taxon>Pseudomonadota</taxon>
        <taxon>Gammaproteobacteria</taxon>
        <taxon>Oceanospirillales</taxon>
        <taxon>Endozoicomonadaceae</taxon>
        <taxon>Endozoicomonas</taxon>
    </lineage>
</organism>
<evidence type="ECO:0000259" key="1">
    <source>
        <dbReference type="Pfam" id="PF00535"/>
    </source>
</evidence>
<reference evidence="2" key="1">
    <citation type="submission" date="2022-10" db="EMBL/GenBank/DDBJ databases">
        <title>Completed Genome Sequence of two octocoral isolated bacterium, Endozoicomonas euniceicola EF212T and Endozoicomonas gorgoniicola PS125T.</title>
        <authorList>
            <person name="Chiou Y.-J."/>
            <person name="Chen Y.-H."/>
        </authorList>
    </citation>
    <scope>NUCLEOTIDE SEQUENCE</scope>
    <source>
        <strain evidence="2">EF212</strain>
    </source>
</reference>
<dbReference type="Proteomes" id="UP001163255">
    <property type="component" value="Chromosome"/>
</dbReference>
<keyword evidence="2" id="KW-0808">Transferase</keyword>
<dbReference type="InterPro" id="IPR029044">
    <property type="entry name" value="Nucleotide-diphossugar_trans"/>
</dbReference>
<gene>
    <name evidence="2" type="ORF">NX720_00350</name>
</gene>
<proteinExistence type="predicted"/>
<sequence length="290" mass="33425">MKRVAVILALYNPDEFFKEQINSILSQRNVSIDVFIFNDQSSSGLELVNEILCDSKNIFLIDCQASGSAGKNFLRAVQGFDSSDYQYVAFSDQDDLWLPGKIERAVNVLEGNRADGYSSNLIVWDGRSTMGELKKDQSQKEFDHYFQGASAGCTYVLTNHGFTVVKETIQNVDLLNLSNAVSHDWSIYFILRVNKCKWVFDQYSGILYRQHDNNVYGANRSLIKKITMVFGSWYYQNITFLNSLPKEEVRINLNVNFFSKLCMVKKITQFRRKKFESAIAYIWWLFSGKV</sequence>
<dbReference type="Gene3D" id="3.90.550.10">
    <property type="entry name" value="Spore Coat Polysaccharide Biosynthesis Protein SpsA, Chain A"/>
    <property type="match status" value="1"/>
</dbReference>
<evidence type="ECO:0000313" key="3">
    <source>
        <dbReference type="Proteomes" id="UP001163255"/>
    </source>
</evidence>